<evidence type="ECO:0000256" key="6">
    <source>
        <dbReference type="ARBA" id="ARBA00023136"/>
    </source>
</evidence>
<dbReference type="GO" id="GO:0008324">
    <property type="term" value="F:monoatomic cation transmembrane transporter activity"/>
    <property type="evidence" value="ECO:0007669"/>
    <property type="project" value="InterPro"/>
</dbReference>
<keyword evidence="3" id="KW-1003">Cell membrane</keyword>
<evidence type="ECO:0000256" key="2">
    <source>
        <dbReference type="ARBA" id="ARBA00006228"/>
    </source>
</evidence>
<sequence length="180" mass="20032">METEDVASHNEKPVSSLFPQGMFGLWVILFAIWMVANASLAIAPALVGAVITLVLAHVFASTCDAWRQVRLTPRSLYHFLAYSGTFIVELVRSNLNMMAYVYARRIDITPGIIKVRTNLKSPMGRLALANSIALTPGSLVMDIRDDILFIHWLDVKTTDIDEATEALVTPFEKHLEKVFG</sequence>
<dbReference type="PANTHER" id="PTHR34584">
    <property type="entry name" value="NA(+)/H(+) ANTIPORTER SUBUNIT E1"/>
    <property type="match status" value="1"/>
</dbReference>
<keyword evidence="9" id="KW-1185">Reference proteome</keyword>
<evidence type="ECO:0000313" key="8">
    <source>
        <dbReference type="EMBL" id="SDR50443.1"/>
    </source>
</evidence>
<name>A0A1H1JKC1_9BURK</name>
<comment type="similarity">
    <text evidence="2">Belongs to the CPA3 antiporters (TC 2.A.63) subunit E family.</text>
</comment>
<feature type="transmembrane region" description="Helical" evidence="7">
    <location>
        <begin position="17"/>
        <end position="35"/>
    </location>
</feature>
<protein>
    <submittedName>
        <fullName evidence="8">Membrane bound protein complex subunit mbxA</fullName>
    </submittedName>
</protein>
<comment type="subcellular location">
    <subcellularLocation>
        <location evidence="1">Cell membrane</location>
        <topology evidence="1">Multi-pass membrane protein</topology>
    </subcellularLocation>
</comment>
<dbReference type="EMBL" id="FNKP01000003">
    <property type="protein sequence ID" value="SDR50443.1"/>
    <property type="molecule type" value="Genomic_DNA"/>
</dbReference>
<keyword evidence="4 7" id="KW-0812">Transmembrane</keyword>
<keyword evidence="6 7" id="KW-0472">Membrane</keyword>
<evidence type="ECO:0000256" key="5">
    <source>
        <dbReference type="ARBA" id="ARBA00022989"/>
    </source>
</evidence>
<accession>A0A1H1JKC1</accession>
<dbReference type="AlphaFoldDB" id="A0A1H1JKC1"/>
<evidence type="ECO:0000256" key="3">
    <source>
        <dbReference type="ARBA" id="ARBA00022475"/>
    </source>
</evidence>
<proteinExistence type="inferred from homology"/>
<evidence type="ECO:0000256" key="1">
    <source>
        <dbReference type="ARBA" id="ARBA00004651"/>
    </source>
</evidence>
<reference evidence="9" key="1">
    <citation type="submission" date="2016-10" db="EMBL/GenBank/DDBJ databases">
        <authorList>
            <person name="Varghese N."/>
        </authorList>
    </citation>
    <scope>NUCLEOTIDE SEQUENCE [LARGE SCALE GENOMIC DNA]</scope>
    <source>
        <strain evidence="9">GAS106B</strain>
    </source>
</reference>
<evidence type="ECO:0000313" key="9">
    <source>
        <dbReference type="Proteomes" id="UP000183487"/>
    </source>
</evidence>
<evidence type="ECO:0000256" key="7">
    <source>
        <dbReference type="SAM" id="Phobius"/>
    </source>
</evidence>
<dbReference type="GO" id="GO:0005886">
    <property type="term" value="C:plasma membrane"/>
    <property type="evidence" value="ECO:0007669"/>
    <property type="project" value="UniProtKB-SubCell"/>
</dbReference>
<organism evidence="8 9">
    <name type="scientific">Paraburkholderia fungorum</name>
    <dbReference type="NCBI Taxonomy" id="134537"/>
    <lineage>
        <taxon>Bacteria</taxon>
        <taxon>Pseudomonadati</taxon>
        <taxon>Pseudomonadota</taxon>
        <taxon>Betaproteobacteria</taxon>
        <taxon>Burkholderiales</taxon>
        <taxon>Burkholderiaceae</taxon>
        <taxon>Paraburkholderia</taxon>
    </lineage>
</organism>
<dbReference type="Pfam" id="PF01899">
    <property type="entry name" value="MNHE"/>
    <property type="match status" value="1"/>
</dbReference>
<dbReference type="PIRSF" id="PIRSF019239">
    <property type="entry name" value="MrpE"/>
    <property type="match status" value="1"/>
</dbReference>
<dbReference type="Proteomes" id="UP000183487">
    <property type="component" value="Unassembled WGS sequence"/>
</dbReference>
<feature type="transmembrane region" description="Helical" evidence="7">
    <location>
        <begin position="42"/>
        <end position="60"/>
    </location>
</feature>
<gene>
    <name evidence="8" type="ORF">SAMN05443245_6667</name>
</gene>
<dbReference type="PANTHER" id="PTHR34584:SF1">
    <property type="entry name" value="NA(+)_H(+) ANTIPORTER SUBUNIT E1"/>
    <property type="match status" value="1"/>
</dbReference>
<keyword evidence="5 7" id="KW-1133">Transmembrane helix</keyword>
<dbReference type="InterPro" id="IPR002758">
    <property type="entry name" value="Cation_antiport_E"/>
</dbReference>
<evidence type="ECO:0000256" key="4">
    <source>
        <dbReference type="ARBA" id="ARBA00022692"/>
    </source>
</evidence>